<name>A0ABZ2C1I4_9PROT</name>
<protein>
    <submittedName>
        <fullName evidence="2">SCO family protein</fullName>
    </submittedName>
</protein>
<accession>A0ABZ2C1I4</accession>
<sequence>MSPTGKNALIAFVIIAGVTGMAALGILKSHEPKVQAGASWEGPSQDLGKGPVIGGVFHLVDQNGHPKTEKDFLGKPTLLYFGYTFCPDICPMALGNLTQLLDGVGADKLNVAFITIDPERDTVSQLKTYSSNFHPSIVLMTGTSTQTQEALKAYHVYAAKVKDPGMTDYVMDHSSIIYVMDGQGKYVKSFNHKSSATEMKAALKDVIR</sequence>
<evidence type="ECO:0000313" key="3">
    <source>
        <dbReference type="Proteomes" id="UP001330434"/>
    </source>
</evidence>
<dbReference type="EMBL" id="CP133270">
    <property type="protein sequence ID" value="WVX66127.1"/>
    <property type="molecule type" value="Genomic_DNA"/>
</dbReference>
<keyword evidence="3" id="KW-1185">Reference proteome</keyword>
<comment type="similarity">
    <text evidence="1">Belongs to the SCO1/2 family.</text>
</comment>
<organism evidence="2 3">
    <name type="scientific">Candidatus Bealeia paramacronuclearis</name>
    <dbReference type="NCBI Taxonomy" id="1921001"/>
    <lineage>
        <taxon>Bacteria</taxon>
        <taxon>Pseudomonadati</taxon>
        <taxon>Pseudomonadota</taxon>
        <taxon>Alphaproteobacteria</taxon>
        <taxon>Holosporales</taxon>
        <taxon>Holosporaceae</taxon>
        <taxon>Candidatus Bealeia</taxon>
    </lineage>
</organism>
<dbReference type="Proteomes" id="UP001330434">
    <property type="component" value="Chromosome"/>
</dbReference>
<reference evidence="2 3" key="1">
    <citation type="journal article" date="2024" name="Environ. Microbiol.">
        <title>Novel evolutionary insights on the interactions of the Holosporales (Alphaproteobacteria) with eukaryotic hosts from comparative genomics.</title>
        <authorList>
            <person name="Giovannini M."/>
            <person name="Petroni G."/>
            <person name="Castelli M."/>
        </authorList>
    </citation>
    <scope>NUCLEOTIDE SEQUENCE [LARGE SCALE GENOMIC DNA]</scope>
    <source>
        <strain evidence="2 3">US_Bl 15I1</strain>
    </source>
</reference>
<dbReference type="CDD" id="cd02968">
    <property type="entry name" value="SCO"/>
    <property type="match status" value="1"/>
</dbReference>
<dbReference type="PANTHER" id="PTHR12151">
    <property type="entry name" value="ELECTRON TRANSPORT PROTIN SCO1/SENC FAMILY MEMBER"/>
    <property type="match status" value="1"/>
</dbReference>
<dbReference type="InterPro" id="IPR036249">
    <property type="entry name" value="Thioredoxin-like_sf"/>
</dbReference>
<proteinExistence type="inferred from homology"/>
<evidence type="ECO:0000313" key="2">
    <source>
        <dbReference type="EMBL" id="WVX66127.1"/>
    </source>
</evidence>
<dbReference type="Pfam" id="PF02630">
    <property type="entry name" value="SCO1-SenC"/>
    <property type="match status" value="1"/>
</dbReference>
<gene>
    <name evidence="2" type="ORF">Bealeia1_00300</name>
</gene>
<dbReference type="SUPFAM" id="SSF52833">
    <property type="entry name" value="Thioredoxin-like"/>
    <property type="match status" value="1"/>
</dbReference>
<dbReference type="PANTHER" id="PTHR12151:SF25">
    <property type="entry name" value="LINALOOL DEHYDRATASE_ISOMERASE DOMAIN-CONTAINING PROTEIN"/>
    <property type="match status" value="1"/>
</dbReference>
<dbReference type="Gene3D" id="3.40.30.10">
    <property type="entry name" value="Glutaredoxin"/>
    <property type="match status" value="1"/>
</dbReference>
<evidence type="ECO:0000256" key="1">
    <source>
        <dbReference type="ARBA" id="ARBA00010996"/>
    </source>
</evidence>
<dbReference type="InterPro" id="IPR003782">
    <property type="entry name" value="SCO1/SenC"/>
</dbReference>
<dbReference type="RefSeq" id="WP_331256658.1">
    <property type="nucleotide sequence ID" value="NZ_CP133270.1"/>
</dbReference>